<dbReference type="EMBL" id="JANPWB010000013">
    <property type="protein sequence ID" value="KAJ1108034.1"/>
    <property type="molecule type" value="Genomic_DNA"/>
</dbReference>
<organism evidence="2 3">
    <name type="scientific">Pleurodeles waltl</name>
    <name type="common">Iberian ribbed newt</name>
    <dbReference type="NCBI Taxonomy" id="8319"/>
    <lineage>
        <taxon>Eukaryota</taxon>
        <taxon>Metazoa</taxon>
        <taxon>Chordata</taxon>
        <taxon>Craniata</taxon>
        <taxon>Vertebrata</taxon>
        <taxon>Euteleostomi</taxon>
        <taxon>Amphibia</taxon>
        <taxon>Batrachia</taxon>
        <taxon>Caudata</taxon>
        <taxon>Salamandroidea</taxon>
        <taxon>Salamandridae</taxon>
        <taxon>Pleurodelinae</taxon>
        <taxon>Pleurodeles</taxon>
    </lineage>
</organism>
<comment type="caution">
    <text evidence="2">The sequence shown here is derived from an EMBL/GenBank/DDBJ whole genome shotgun (WGS) entry which is preliminary data.</text>
</comment>
<reference evidence="2" key="1">
    <citation type="journal article" date="2022" name="bioRxiv">
        <title>Sequencing and chromosome-scale assembly of the giantPleurodeles waltlgenome.</title>
        <authorList>
            <person name="Brown T."/>
            <person name="Elewa A."/>
            <person name="Iarovenko S."/>
            <person name="Subramanian E."/>
            <person name="Araus A.J."/>
            <person name="Petzold A."/>
            <person name="Susuki M."/>
            <person name="Suzuki K.-i.T."/>
            <person name="Hayashi T."/>
            <person name="Toyoda A."/>
            <person name="Oliveira C."/>
            <person name="Osipova E."/>
            <person name="Leigh N.D."/>
            <person name="Simon A."/>
            <person name="Yun M.H."/>
        </authorList>
    </citation>
    <scope>NUCLEOTIDE SEQUENCE</scope>
    <source>
        <strain evidence="2">20211129_DDA</strain>
        <tissue evidence="2">Liver</tissue>
    </source>
</reference>
<evidence type="ECO:0000313" key="3">
    <source>
        <dbReference type="Proteomes" id="UP001066276"/>
    </source>
</evidence>
<dbReference type="Proteomes" id="UP001066276">
    <property type="component" value="Chromosome 9"/>
</dbReference>
<name>A0AAV7N045_PLEWA</name>
<sequence length="134" mass="14669">MARRGGRDGGMWRVGRRCLERTQSEALLSQLQPARSREHKRRSHRGKEVIGGRGAMLGPQLAGSEPMTPACCRSAHSEEADSVPHSGLQCLQLETVKEVPTSALEDLGLEVRDLVMSSEEPPLPEKIPISLAYT</sequence>
<proteinExistence type="predicted"/>
<evidence type="ECO:0000313" key="2">
    <source>
        <dbReference type="EMBL" id="KAJ1108034.1"/>
    </source>
</evidence>
<evidence type="ECO:0000256" key="1">
    <source>
        <dbReference type="SAM" id="MobiDB-lite"/>
    </source>
</evidence>
<dbReference type="AlphaFoldDB" id="A0AAV7N045"/>
<protein>
    <submittedName>
        <fullName evidence="2">Uncharacterized protein</fullName>
    </submittedName>
</protein>
<gene>
    <name evidence="2" type="ORF">NDU88_005418</name>
</gene>
<accession>A0AAV7N045</accession>
<keyword evidence="3" id="KW-1185">Reference proteome</keyword>
<feature type="region of interest" description="Disordered" evidence="1">
    <location>
        <begin position="25"/>
        <end position="79"/>
    </location>
</feature>